<feature type="signal peptide" evidence="1">
    <location>
        <begin position="1"/>
        <end position="23"/>
    </location>
</feature>
<organism evidence="2 3">
    <name type="scientific">Neolewinella lacunae</name>
    <dbReference type="NCBI Taxonomy" id="1517758"/>
    <lineage>
        <taxon>Bacteria</taxon>
        <taxon>Pseudomonadati</taxon>
        <taxon>Bacteroidota</taxon>
        <taxon>Saprospiria</taxon>
        <taxon>Saprospirales</taxon>
        <taxon>Lewinellaceae</taxon>
        <taxon>Neolewinella</taxon>
    </lineage>
</organism>
<keyword evidence="1" id="KW-0732">Signal</keyword>
<sequence>MNKIFYNLLSFLLLLSLSLTLSAQTPGIADPRRCQEGAMISLAFSGETELFTCTDDEVMDRIRFQVVPFRQAFAYFVVDASDTIRWIGFSNFINFDLLPTGQLRVYAFSTYGRITASVGDNFTTATLSTPCAGLTANFVTVNNGMIGDIDISSGQTAYDICPGDGVADSITVSSTAVDVTYVVTDTAGNVLALNTSGTIDFDGAGVGICRIYALAGLSIEVGENISSLEGQAGCGFGLSTDFITVNRLEVEGGTVATEDGATEVSLCPQDGVADELTFVVSGAIGEATQLLLTDTNNVIIGLPQGNTFDFEGAPAGTCRVWNVSYYGDFLGALGQDAATATLASGCFDLSADFVSVTRDVPVGGTVALQDGSTDLTICPAAGEPIELTFVVNGASGAVTRLILVDSNDVVIGLPSGNVIDFENAPAGVCRLYNVSYFGDFLLALEDPFRTENLATGCFELSDNFVTIVHQIPLGGSILTAFGDDAVRTCPQNGIPDIIAFTVTGASAPNTRLIITDENNVIIGLPEGNSADFDTAAVGVCRVWNLSYYGDFLGMIGDTASVAELASGCFALSDNFVTVNREIPVGGTIATVEGDTEVITCPGDGNADLITLTTTGTSGGELAYIVTDTNNVVLQISTTPSFDFEDAPVGTCRIWSVTYQGSLVINPGLDADEVPISDNCFALSDNFVTVIRTVPSPGTITTVAGEDTLSICPADGVADEISFQVTDAGMANFTLLVTDTSNNILAIPEGLSFDFESSELGICRVWGLSFQGDLLAAVGDNAATTILASGCFGLTDGFVTVIKESLSGGSVSLANGTTMATICPGDGIADVLSFLSTGATGDEFTFIVTDENGIILGVPPGASIDFEEADPGTCRVYGLAYRGSVLAGQGDDIATTQLATACAALSDNFVTVIRTSATTGPISTESGATEVLVCPGDAIPDPVRFDSTGTTLENFNYLVTDTNNTVIQVAFTDQIDFENFPEGVCRVWGLGYNGVITATLGLVIGQGPLATECAALSENFVTVIKQLPVGGSIATLDGATEVRVCSMDGIPDPITVTSTSASGARFIFIATTDQGVVISFQDSPTFDFEDAGFGTSRIYGLSYQGTLLLSVGDTITNPERATGCSDLSDNFVTVIREMAMGGTVSLTNGDTRVVTCPGDGMADVLSFTSAGSVGNSYLYVVTDSANVILGVAEGNSFDFEGAGEGICRVWGLAFAGELSAMVGDTATAVDLATGCFDLSDNFITVIREVPDAGSISLEDGTNEISFCSGDAMMDSLVFINTSTTSSSYAYIIGQEGFALTAITDSSFDFSNTFTGTYTIYGLAYTGTLTILPGQEIATTALSTDCFDLSENTITVNVTRVDGGFIRGNGALEVYLCPENPEDGFVTFTTNSILNDTLFRYVITTATDVILAVLDSNSFDFGPLPLQELRVYAISYTGNFLAGPGSSLLLSPLASGCVSLSDNFVTVFNDTPEGGMVSLSGVPPSGISCTVDGDGDITVLTTSTSLTGYVVLVTDTNNVVQLIADDLANVPLGDLPVGDYRIHGLAYTGNLLVSVGDDADDVALADNCYELSSNFATVTQGGSISAGTLVNLNEPGDTIHFCIPAGDNPIAIVEASVVGPNYRYIITNANGIIRAANLPSNILPFGAFGPGEYRIYGFNYTGEATVSINQPITGFLSSACYALTSNFITVIYEDPDGGRITTADGATEITVEIDTASTDPSAVVNFVSTSTTSNSFVYLVTDEDNVILAITPTAAIDFGTAGLGVCRVWGLSYTGNLLAAVGDNAATTELSDGCFALSDNFVTVTRAAADGFAAETPAENGAVVGADDVQLSAFPNPSAGSEIFLTLSSELGLPSGQIAVRDLNGRAYQVQPLTGGAESVTVRLDISNLPAGLYFAQFSTPTGVQSIRFMKR</sequence>
<accession>A0A923PQC6</accession>
<evidence type="ECO:0000256" key="1">
    <source>
        <dbReference type="SAM" id="SignalP"/>
    </source>
</evidence>
<dbReference type="InterPro" id="IPR026444">
    <property type="entry name" value="Secre_tail"/>
</dbReference>
<evidence type="ECO:0000313" key="3">
    <source>
        <dbReference type="Proteomes" id="UP000650081"/>
    </source>
</evidence>
<evidence type="ECO:0000313" key="2">
    <source>
        <dbReference type="EMBL" id="MBC6994807.1"/>
    </source>
</evidence>
<feature type="chain" id="PRO_5037542236" evidence="1">
    <location>
        <begin position="24"/>
        <end position="1910"/>
    </location>
</feature>
<dbReference type="RefSeq" id="WP_187466877.1">
    <property type="nucleotide sequence ID" value="NZ_JACSIT010000104.1"/>
</dbReference>
<reference evidence="2" key="1">
    <citation type="submission" date="2020-08" db="EMBL/GenBank/DDBJ databases">
        <title>Lewinella bacteria from marine environments.</title>
        <authorList>
            <person name="Zhong Y."/>
        </authorList>
    </citation>
    <scope>NUCLEOTIDE SEQUENCE</scope>
    <source>
        <strain evidence="2">KCTC 42187</strain>
    </source>
</reference>
<name>A0A923PQC6_9BACT</name>
<dbReference type="Proteomes" id="UP000650081">
    <property type="component" value="Unassembled WGS sequence"/>
</dbReference>
<protein>
    <submittedName>
        <fullName evidence="2">T9SS type A sorting domain-containing protein</fullName>
    </submittedName>
</protein>
<keyword evidence="3" id="KW-1185">Reference proteome</keyword>
<dbReference type="NCBIfam" id="TIGR04183">
    <property type="entry name" value="Por_Secre_tail"/>
    <property type="match status" value="1"/>
</dbReference>
<gene>
    <name evidence="2" type="ORF">H9S92_11570</name>
</gene>
<comment type="caution">
    <text evidence="2">The sequence shown here is derived from an EMBL/GenBank/DDBJ whole genome shotgun (WGS) entry which is preliminary data.</text>
</comment>
<proteinExistence type="predicted"/>
<dbReference type="EMBL" id="JACSIT010000104">
    <property type="protein sequence ID" value="MBC6994807.1"/>
    <property type="molecule type" value="Genomic_DNA"/>
</dbReference>